<reference evidence="1 2" key="1">
    <citation type="submission" date="2022-10" db="EMBL/GenBank/DDBJ databases">
        <title>Chitinophaga nivalis PC15 sp. nov., isolated from Pyeongchang county, South Korea.</title>
        <authorList>
            <person name="Trinh H.N."/>
        </authorList>
    </citation>
    <scope>NUCLEOTIDE SEQUENCE [LARGE SCALE GENOMIC DNA]</scope>
    <source>
        <strain evidence="1 2">PC14</strain>
    </source>
</reference>
<proteinExistence type="predicted"/>
<dbReference type="RefSeq" id="WP_264732382.1">
    <property type="nucleotide sequence ID" value="NZ_JAPDNR010000001.1"/>
</dbReference>
<dbReference type="EMBL" id="JAPDNS010000002">
    <property type="protein sequence ID" value="MCW3485696.1"/>
    <property type="molecule type" value="Genomic_DNA"/>
</dbReference>
<evidence type="ECO:0000313" key="1">
    <source>
        <dbReference type="EMBL" id="MCW3485696.1"/>
    </source>
</evidence>
<dbReference type="Proteomes" id="UP001207742">
    <property type="component" value="Unassembled WGS sequence"/>
</dbReference>
<dbReference type="PROSITE" id="PS51257">
    <property type="entry name" value="PROKAR_LIPOPROTEIN"/>
    <property type="match status" value="1"/>
</dbReference>
<evidence type="ECO:0000313" key="2">
    <source>
        <dbReference type="Proteomes" id="UP001207742"/>
    </source>
</evidence>
<gene>
    <name evidence="1" type="ORF">OL497_17450</name>
</gene>
<name>A0ABT3INZ5_9BACT</name>
<keyword evidence="2" id="KW-1185">Reference proteome</keyword>
<sequence length="475" mass="53219">MKKYILLSLLFLGLIACYKDKGNYDYLSLKKITIDSILDVKRYYMDSLIIEPVITVDKGDFNELDFEWSMMPTTGVFEPLPSEPEVIANTRVLRIQIKKESREFPYIMVLRVIDKATGVSVFRRFQLTISSPYASGWLVLSDRNHVSDVDIVTPDGDVHSRIYENVNGKPMTDHGLRLSLTGSLNGKDELYIQTDNNILQIRNPEFTYLRDAASMFYSMPGVVKPQVLTINDMATQRYLISNGQIFVAATLNNGKYSLPLVGNYEAAPFVASGGAYSAIYDKKNGRFLKFPARTNAVTMEAFTELKPDPVFDVNNVKGTLLFVERGSDYTYHIFRNADGKLQLYGLNTGSNDIPAGMTQAIEPAEMQQLSAVVISGALPMAYFTSGHSLYMYDIYANTAKKLYDFPGNATVSVIRMLKEWRHVDDNTLLTVGVNEGDAGSVYFFKLLGTGDLQGGTYKNKFTGFGRISDIIYKSK</sequence>
<dbReference type="InterPro" id="IPR032183">
    <property type="entry name" value="PKD-like"/>
</dbReference>
<dbReference type="Pfam" id="PF16407">
    <property type="entry name" value="PKD_2"/>
    <property type="match status" value="1"/>
</dbReference>
<comment type="caution">
    <text evidence="1">The sequence shown here is derived from an EMBL/GenBank/DDBJ whole genome shotgun (WGS) entry which is preliminary data.</text>
</comment>
<organism evidence="1 2">
    <name type="scientific">Chitinophaga nivalis</name>
    <dbReference type="NCBI Taxonomy" id="2991709"/>
    <lineage>
        <taxon>Bacteria</taxon>
        <taxon>Pseudomonadati</taxon>
        <taxon>Bacteroidota</taxon>
        <taxon>Chitinophagia</taxon>
        <taxon>Chitinophagales</taxon>
        <taxon>Chitinophagaceae</taxon>
        <taxon>Chitinophaga</taxon>
    </lineage>
</organism>
<accession>A0ABT3INZ5</accession>
<protein>
    <submittedName>
        <fullName evidence="1">PKD-like family lipoprotein</fullName>
    </submittedName>
</protein>